<evidence type="ECO:0000256" key="15">
    <source>
        <dbReference type="HAMAP-Rule" id="MF_00103"/>
    </source>
</evidence>
<feature type="active site" description="Proton donor; for beta-elimination activity" evidence="15">
    <location>
        <position position="61"/>
    </location>
</feature>
<dbReference type="InterPro" id="IPR010979">
    <property type="entry name" value="Ribosomal_uS13-like_H2TH"/>
</dbReference>
<dbReference type="PROSITE" id="PS51068">
    <property type="entry name" value="FPG_CAT"/>
    <property type="match status" value="1"/>
</dbReference>
<comment type="caution">
    <text evidence="18">The sequence shown here is derived from an EMBL/GenBank/DDBJ whole genome shotgun (WGS) entry which is preliminary data.</text>
</comment>
<dbReference type="InterPro" id="IPR020629">
    <property type="entry name" value="FPG_Glyclase"/>
</dbReference>
<dbReference type="InterPro" id="IPR010663">
    <property type="entry name" value="Znf_FPG/IleRS"/>
</dbReference>
<feature type="domain" description="Formamidopyrimidine-DNA glycosylase catalytic" evidence="17">
    <location>
        <begin position="2"/>
        <end position="118"/>
    </location>
</feature>
<feature type="active site" description="Proton donor; for delta-elimination activity" evidence="15">
    <location>
        <position position="267"/>
    </location>
</feature>
<evidence type="ECO:0000256" key="13">
    <source>
        <dbReference type="ARBA" id="ARBA00023295"/>
    </source>
</evidence>
<evidence type="ECO:0000313" key="19">
    <source>
        <dbReference type="Proteomes" id="UP001185069"/>
    </source>
</evidence>
<accession>A0ABU1J747</accession>
<evidence type="ECO:0000256" key="6">
    <source>
        <dbReference type="ARBA" id="ARBA00022771"/>
    </source>
</evidence>
<evidence type="ECO:0000256" key="3">
    <source>
        <dbReference type="ARBA" id="ARBA00011245"/>
    </source>
</evidence>
<keyword evidence="8 15" id="KW-0862">Zinc</keyword>
<dbReference type="Pfam" id="PF06827">
    <property type="entry name" value="zf-FPG_IleRS"/>
    <property type="match status" value="1"/>
</dbReference>
<dbReference type="NCBIfam" id="NF002211">
    <property type="entry name" value="PRK01103.1"/>
    <property type="match status" value="1"/>
</dbReference>
<dbReference type="InterPro" id="IPR015887">
    <property type="entry name" value="DNA_glyclase_Znf_dom_DNA_BS"/>
</dbReference>
<dbReference type="RefSeq" id="WP_309795792.1">
    <property type="nucleotide sequence ID" value="NZ_BAAAHY010000006.1"/>
</dbReference>
<organism evidence="18 19">
    <name type="scientific">Arthrobacter russicus</name>
    <dbReference type="NCBI Taxonomy" id="172040"/>
    <lineage>
        <taxon>Bacteria</taxon>
        <taxon>Bacillati</taxon>
        <taxon>Actinomycetota</taxon>
        <taxon>Actinomycetes</taxon>
        <taxon>Micrococcales</taxon>
        <taxon>Micrococcaceae</taxon>
        <taxon>Arthrobacter</taxon>
    </lineage>
</organism>
<feature type="binding site" evidence="15">
    <location>
        <position position="157"/>
    </location>
    <ligand>
        <name>DNA</name>
        <dbReference type="ChEBI" id="CHEBI:16991"/>
    </ligand>
</feature>
<feature type="binding site" evidence="15">
    <location>
        <position position="115"/>
    </location>
    <ligand>
        <name>DNA</name>
        <dbReference type="ChEBI" id="CHEBI:16991"/>
    </ligand>
</feature>
<keyword evidence="9 15" id="KW-0238">DNA-binding</keyword>
<dbReference type="InterPro" id="IPR000214">
    <property type="entry name" value="Znf_DNA_glyclase/AP_lyase"/>
</dbReference>
<dbReference type="HAMAP" id="MF_00103">
    <property type="entry name" value="Fapy_DNA_glycosyl"/>
    <property type="match status" value="1"/>
</dbReference>
<dbReference type="Pfam" id="PF06831">
    <property type="entry name" value="H2TH"/>
    <property type="match status" value="1"/>
</dbReference>
<dbReference type="NCBIfam" id="TIGR00577">
    <property type="entry name" value="fpg"/>
    <property type="match status" value="1"/>
</dbReference>
<dbReference type="InterPro" id="IPR015886">
    <property type="entry name" value="H2TH_FPG"/>
</dbReference>
<evidence type="ECO:0000256" key="2">
    <source>
        <dbReference type="ARBA" id="ARBA00009409"/>
    </source>
</evidence>
<dbReference type="SUPFAM" id="SSF81624">
    <property type="entry name" value="N-terminal domain of MutM-like DNA repair proteins"/>
    <property type="match status" value="1"/>
</dbReference>
<comment type="cofactor">
    <cofactor evidence="15">
        <name>Zn(2+)</name>
        <dbReference type="ChEBI" id="CHEBI:29105"/>
    </cofactor>
    <text evidence="15">Binds 1 zinc ion per subunit.</text>
</comment>
<dbReference type="SUPFAM" id="SSF57716">
    <property type="entry name" value="Glucocorticoid receptor-like (DNA-binding domain)"/>
    <property type="match status" value="1"/>
</dbReference>
<dbReference type="EC" id="3.2.2.23" evidence="15"/>
<dbReference type="Gene3D" id="3.20.190.10">
    <property type="entry name" value="MutM-like, N-terminal"/>
    <property type="match status" value="1"/>
</dbReference>
<evidence type="ECO:0000259" key="17">
    <source>
        <dbReference type="PROSITE" id="PS51068"/>
    </source>
</evidence>
<dbReference type="PROSITE" id="PS01242">
    <property type="entry name" value="ZF_FPG_1"/>
    <property type="match status" value="1"/>
</dbReference>
<evidence type="ECO:0000256" key="8">
    <source>
        <dbReference type="ARBA" id="ARBA00022833"/>
    </source>
</evidence>
<evidence type="ECO:0000256" key="10">
    <source>
        <dbReference type="ARBA" id="ARBA00023204"/>
    </source>
</evidence>
<dbReference type="PANTHER" id="PTHR22993">
    <property type="entry name" value="FORMAMIDOPYRIMIDINE-DNA GLYCOSYLASE"/>
    <property type="match status" value="1"/>
</dbReference>
<keyword evidence="12 15" id="KW-0511">Multifunctional enzyme</keyword>
<evidence type="ECO:0000256" key="1">
    <source>
        <dbReference type="ARBA" id="ARBA00001668"/>
    </source>
</evidence>
<proteinExistence type="inferred from homology"/>
<dbReference type="Proteomes" id="UP001185069">
    <property type="component" value="Unassembled WGS sequence"/>
</dbReference>
<comment type="subunit">
    <text evidence="3 15">Monomer.</text>
</comment>
<keyword evidence="7 15" id="KW-0378">Hydrolase</keyword>
<dbReference type="CDD" id="cd08966">
    <property type="entry name" value="EcFpg-like_N"/>
    <property type="match status" value="1"/>
</dbReference>
<keyword evidence="13 15" id="KW-0326">Glycosidase</keyword>
<feature type="active site" description="Schiff-base intermediate with DNA" evidence="15">
    <location>
        <position position="2"/>
    </location>
</feature>
<keyword evidence="6 15" id="KW-0863">Zinc-finger</keyword>
<feature type="domain" description="FPG-type" evidence="16">
    <location>
        <begin position="243"/>
        <end position="277"/>
    </location>
</feature>
<dbReference type="EMBL" id="JAVDQF010000001">
    <property type="protein sequence ID" value="MDR6268248.1"/>
    <property type="molecule type" value="Genomic_DNA"/>
</dbReference>
<dbReference type="InterPro" id="IPR012319">
    <property type="entry name" value="FPG_cat"/>
</dbReference>
<dbReference type="InterPro" id="IPR035937">
    <property type="entry name" value="FPG_N"/>
</dbReference>
<evidence type="ECO:0000256" key="14">
    <source>
        <dbReference type="ARBA" id="ARBA00044632"/>
    </source>
</evidence>
<dbReference type="SMART" id="SM00898">
    <property type="entry name" value="Fapy_DNA_glyco"/>
    <property type="match status" value="1"/>
</dbReference>
<sequence length="291" mass="31658">MPELPEVEVVRRGLVDHVPGRTVASAVIRHPRAVRRHVAAPDDLAAWMIGPTITGTACRGKYLWLILDDRDAPLAHLRMSRQMLITSPDAAVAVHERARFTFTDGGSDLCFDDQRTFGHLMYDEGGAVLPSPITHIAPDPFDPQFDQAGAVARIKSRHTGIKRALLDQTLVSGIGNIYADEALWAAKVHGETAASSLSKPRISAVIDAARDVMAAVLAQGGTSFDSLSVDVAGSSGYFSRSLSVYRRAGHPCMRCGIPIVRRQFMNRSSHFCPVCQRKTLAQGPRETEPRA</sequence>
<keyword evidence="19" id="KW-1185">Reference proteome</keyword>
<keyword evidence="4 15" id="KW-0479">Metal-binding</keyword>
<feature type="binding site" evidence="15">
    <location>
        <position position="95"/>
    </location>
    <ligand>
        <name>DNA</name>
        <dbReference type="ChEBI" id="CHEBI:16991"/>
    </ligand>
</feature>
<comment type="similarity">
    <text evidence="2 15">Belongs to the FPG family.</text>
</comment>
<evidence type="ECO:0000259" key="16">
    <source>
        <dbReference type="PROSITE" id="PS51066"/>
    </source>
</evidence>
<keyword evidence="11 15" id="KW-0456">Lyase</keyword>
<comment type="function">
    <text evidence="15">Involved in base excision repair of DNA damaged by oxidation or by mutagenic agents. Acts as DNA glycosylase that recognizes and removes damaged bases. Has a preference for oxidized purines, such as 7,8-dihydro-8-oxoguanine (8-oxoG). Has AP (apurinic/apyrimidinic) lyase activity and introduces nicks in the DNA strand. Cleaves the DNA backbone by beta-delta elimination to generate a single-strand break at the site of the removed base with both 3'- and 5'-phosphates.</text>
</comment>
<evidence type="ECO:0000256" key="7">
    <source>
        <dbReference type="ARBA" id="ARBA00022801"/>
    </source>
</evidence>
<reference evidence="18 19" key="1">
    <citation type="submission" date="2023-07" db="EMBL/GenBank/DDBJ databases">
        <title>Sequencing the genomes of 1000 actinobacteria strains.</title>
        <authorList>
            <person name="Klenk H.-P."/>
        </authorList>
    </citation>
    <scope>NUCLEOTIDE SEQUENCE [LARGE SCALE GENOMIC DNA]</scope>
    <source>
        <strain evidence="18 19">DSM 14555</strain>
    </source>
</reference>
<feature type="active site" description="Proton donor" evidence="15">
    <location>
        <position position="3"/>
    </location>
</feature>
<name>A0ABU1J747_9MICC</name>
<evidence type="ECO:0000256" key="9">
    <source>
        <dbReference type="ARBA" id="ARBA00023125"/>
    </source>
</evidence>
<dbReference type="GO" id="GO:0008534">
    <property type="term" value="F:oxidized purine nucleobase lesion DNA N-glycosylase activity"/>
    <property type="evidence" value="ECO:0007669"/>
    <property type="project" value="UniProtKB-EC"/>
</dbReference>
<dbReference type="Pfam" id="PF01149">
    <property type="entry name" value="Fapy_DNA_glyco"/>
    <property type="match status" value="1"/>
</dbReference>
<evidence type="ECO:0000256" key="5">
    <source>
        <dbReference type="ARBA" id="ARBA00022763"/>
    </source>
</evidence>
<dbReference type="SUPFAM" id="SSF46946">
    <property type="entry name" value="S13-like H2TH domain"/>
    <property type="match status" value="1"/>
</dbReference>
<dbReference type="PANTHER" id="PTHR22993:SF9">
    <property type="entry name" value="FORMAMIDOPYRIMIDINE-DNA GLYCOSYLASE"/>
    <property type="match status" value="1"/>
</dbReference>
<protein>
    <recommendedName>
        <fullName evidence="15">Formamidopyrimidine-DNA glycosylase</fullName>
        <shortName evidence="15">Fapy-DNA glycosylase</shortName>
        <ecNumber evidence="15">3.2.2.23</ecNumber>
    </recommendedName>
    <alternativeName>
        <fullName evidence="15">DNA-(apurinic or apyrimidinic site) lyase MutM</fullName>
        <shortName evidence="15">AP lyase MutM</shortName>
        <ecNumber evidence="15">4.2.99.18</ecNumber>
    </alternativeName>
</protein>
<evidence type="ECO:0000256" key="12">
    <source>
        <dbReference type="ARBA" id="ARBA00023268"/>
    </source>
</evidence>
<dbReference type="EC" id="4.2.99.18" evidence="15"/>
<dbReference type="SMART" id="SM01232">
    <property type="entry name" value="H2TH"/>
    <property type="match status" value="1"/>
</dbReference>
<comment type="catalytic activity">
    <reaction evidence="1 15">
        <text>Hydrolysis of DNA containing ring-opened 7-methylguanine residues, releasing 2,6-diamino-4-hydroxy-5-(N-methyl)formamidopyrimidine.</text>
        <dbReference type="EC" id="3.2.2.23"/>
    </reaction>
</comment>
<evidence type="ECO:0000256" key="4">
    <source>
        <dbReference type="ARBA" id="ARBA00022723"/>
    </source>
</evidence>
<dbReference type="GO" id="GO:0140078">
    <property type="term" value="F:class I DNA-(apurinic or apyrimidinic site) endonuclease activity"/>
    <property type="evidence" value="ECO:0007669"/>
    <property type="project" value="UniProtKB-EC"/>
</dbReference>
<dbReference type="PROSITE" id="PS51066">
    <property type="entry name" value="ZF_FPG_2"/>
    <property type="match status" value="1"/>
</dbReference>
<gene>
    <name evidence="15" type="primary">mutM</name>
    <name evidence="15" type="synonym">fpg</name>
    <name evidence="18" type="ORF">JOE69_000486</name>
</gene>
<keyword evidence="5 15" id="KW-0227">DNA damage</keyword>
<dbReference type="Gene3D" id="1.10.8.50">
    <property type="match status" value="1"/>
</dbReference>
<keyword evidence="10 15" id="KW-0234">DNA repair</keyword>
<comment type="catalytic activity">
    <reaction evidence="14 15">
        <text>2'-deoxyribonucleotide-(2'-deoxyribose 5'-phosphate)-2'-deoxyribonucleotide-DNA = a 3'-end 2'-deoxyribonucleotide-(2,3-dehydro-2,3-deoxyribose 5'-phosphate)-DNA + a 5'-end 5'-phospho-2'-deoxyribonucleoside-DNA + H(+)</text>
        <dbReference type="Rhea" id="RHEA:66592"/>
        <dbReference type="Rhea" id="RHEA-COMP:13180"/>
        <dbReference type="Rhea" id="RHEA-COMP:16897"/>
        <dbReference type="Rhea" id="RHEA-COMP:17067"/>
        <dbReference type="ChEBI" id="CHEBI:15378"/>
        <dbReference type="ChEBI" id="CHEBI:136412"/>
        <dbReference type="ChEBI" id="CHEBI:157695"/>
        <dbReference type="ChEBI" id="CHEBI:167181"/>
        <dbReference type="EC" id="4.2.99.18"/>
    </reaction>
</comment>
<evidence type="ECO:0000256" key="11">
    <source>
        <dbReference type="ARBA" id="ARBA00023239"/>
    </source>
</evidence>
<evidence type="ECO:0000313" key="18">
    <source>
        <dbReference type="EMBL" id="MDR6268248.1"/>
    </source>
</evidence>